<gene>
    <name evidence="1" type="ORF">AP3564_15110</name>
</gene>
<proteinExistence type="predicted"/>
<dbReference type="RefSeq" id="WP_094245909.1">
    <property type="nucleotide sequence ID" value="NZ_CP017703.1"/>
</dbReference>
<dbReference type="Proteomes" id="UP000214606">
    <property type="component" value="Chromosome"/>
</dbReference>
<name>A0A223E810_9BACI</name>
<organism evidence="1 2">
    <name type="scientific">Aeribacillus pallidus</name>
    <dbReference type="NCBI Taxonomy" id="33936"/>
    <lineage>
        <taxon>Bacteria</taxon>
        <taxon>Bacillati</taxon>
        <taxon>Bacillota</taxon>
        <taxon>Bacilli</taxon>
        <taxon>Bacillales</taxon>
        <taxon>Bacillaceae</taxon>
        <taxon>Aeribacillus</taxon>
    </lineage>
</organism>
<evidence type="ECO:0000313" key="2">
    <source>
        <dbReference type="Proteomes" id="UP000214606"/>
    </source>
</evidence>
<dbReference type="AlphaFoldDB" id="A0A223E810"/>
<sequence>MYEYVFERYDQMGEKALQLLKQQFQHRPSYELYKKAIAYAAPSVKEELYALLARQSFYSYVKAEIDYNEGNSKELLQYVTKTASFPILFRSV</sequence>
<accession>A0A223E810</accession>
<protein>
    <submittedName>
        <fullName evidence="1">Uncharacterized protein</fullName>
    </submittedName>
</protein>
<reference evidence="1 2" key="1">
    <citation type="submission" date="2016-10" db="EMBL/GenBank/DDBJ databases">
        <title>The whole genome sequencing and assembly of Aeribacillus pallidus KCTC3564 strain.</title>
        <authorList>
            <person name="Lee Y.-J."/>
            <person name="Park M.-K."/>
            <person name="Yi H."/>
            <person name="Bahn Y.-S."/>
            <person name="Kim J.F."/>
            <person name="Lee D.-W."/>
        </authorList>
    </citation>
    <scope>NUCLEOTIDE SEQUENCE [LARGE SCALE GENOMIC DNA]</scope>
    <source>
        <strain evidence="1 2">KCTC3564</strain>
    </source>
</reference>
<dbReference type="EMBL" id="CP017703">
    <property type="protein sequence ID" value="ASS91369.1"/>
    <property type="molecule type" value="Genomic_DNA"/>
</dbReference>
<evidence type="ECO:0000313" key="1">
    <source>
        <dbReference type="EMBL" id="ASS91369.1"/>
    </source>
</evidence>
<dbReference type="KEGG" id="apak:AP3564_15110"/>